<gene>
    <name evidence="2" type="ORF">ACFYKX_20340</name>
</gene>
<sequence>MSLIILGIFALSIIGIIALLRNKGITRWFFERKLLVWGLIGYGAVLLFSFVIFYAYVNPTLNEHSEEEYKTKKDILKAQKAANTLYSFAYEGNIDKLAEGLYLETEWSFSYNGDQLKVHTPNTHNVSMIITERKETNDGKIEVVNYKSRTIIGDVDFTEKTKVPTVELHENILQVIPPEFVELNLGKFTNEFTTKQFTGENFYDVARVLGRDILYIRVPKDIQLSGDITEMIGEN</sequence>
<feature type="transmembrane region" description="Helical" evidence="1">
    <location>
        <begin position="34"/>
        <end position="57"/>
    </location>
</feature>
<evidence type="ECO:0000313" key="2">
    <source>
        <dbReference type="EMBL" id="MFE8702961.1"/>
    </source>
</evidence>
<dbReference type="EMBL" id="JBIACK010000012">
    <property type="protein sequence ID" value="MFE8702961.1"/>
    <property type="molecule type" value="Genomic_DNA"/>
</dbReference>
<feature type="transmembrane region" description="Helical" evidence="1">
    <location>
        <begin position="6"/>
        <end position="22"/>
    </location>
</feature>
<protein>
    <submittedName>
        <fullName evidence="2">Uncharacterized protein</fullName>
    </submittedName>
</protein>
<reference evidence="2 3" key="1">
    <citation type="submission" date="2024-08" db="EMBL/GenBank/DDBJ databases">
        <title>Two novel Cytobacillus novel species.</title>
        <authorList>
            <person name="Liu G."/>
        </authorList>
    </citation>
    <scope>NUCLEOTIDE SEQUENCE [LARGE SCALE GENOMIC DNA]</scope>
    <source>
        <strain evidence="2 3">FJAT-54145</strain>
    </source>
</reference>
<keyword evidence="1" id="KW-0812">Transmembrane</keyword>
<evidence type="ECO:0000313" key="3">
    <source>
        <dbReference type="Proteomes" id="UP001601059"/>
    </source>
</evidence>
<evidence type="ECO:0000256" key="1">
    <source>
        <dbReference type="SAM" id="Phobius"/>
    </source>
</evidence>
<dbReference type="Proteomes" id="UP001601059">
    <property type="component" value="Unassembled WGS sequence"/>
</dbReference>
<accession>A0ABW6KFL6</accession>
<keyword evidence="1" id="KW-1133">Transmembrane helix</keyword>
<proteinExistence type="predicted"/>
<organism evidence="2 3">
    <name type="scientific">Cytobacillus spartinae</name>
    <dbReference type="NCBI Taxonomy" id="3299023"/>
    <lineage>
        <taxon>Bacteria</taxon>
        <taxon>Bacillati</taxon>
        <taxon>Bacillota</taxon>
        <taxon>Bacilli</taxon>
        <taxon>Bacillales</taxon>
        <taxon>Bacillaceae</taxon>
        <taxon>Cytobacillus</taxon>
    </lineage>
</organism>
<dbReference type="RefSeq" id="WP_389363091.1">
    <property type="nucleotide sequence ID" value="NZ_JBIACK010000012.1"/>
</dbReference>
<keyword evidence="1" id="KW-0472">Membrane</keyword>
<keyword evidence="3" id="KW-1185">Reference proteome</keyword>
<name>A0ABW6KFL6_9BACI</name>
<comment type="caution">
    <text evidence="2">The sequence shown here is derived from an EMBL/GenBank/DDBJ whole genome shotgun (WGS) entry which is preliminary data.</text>
</comment>